<gene>
    <name evidence="1" type="ORF">IPV26_12015</name>
</gene>
<dbReference type="Proteomes" id="UP000718278">
    <property type="component" value="Unassembled WGS sequence"/>
</dbReference>
<reference evidence="1 2" key="1">
    <citation type="submission" date="2020-10" db="EMBL/GenBank/DDBJ databases">
        <title>Genomic characterization of underground lake bacteria from Wind Cave National Park: Insight into the archetypical LuxI/LuxR and identification of LuxR solos.</title>
        <authorList>
            <person name="Wengert P.C."/>
            <person name="Savka M.A."/>
        </authorList>
    </citation>
    <scope>NUCLEOTIDE SEQUENCE [LARGE SCALE GENOMIC DNA]</scope>
    <source>
        <strain evidence="1 2">SD316</strain>
    </source>
</reference>
<comment type="caution">
    <text evidence="1">The sequence shown here is derived from an EMBL/GenBank/DDBJ whole genome shotgun (WGS) entry which is preliminary data.</text>
</comment>
<proteinExistence type="predicted"/>
<sequence length="118" mass="12889">MAPVFVFGSNLAGRHGKGAALFARQQRGAIYGRGQGRQGNSYAIPTKDEQLRTLPLNVIKYQVEVFLTHADNHREEQFQLTPIGCGLAGYSPEDIAPMFASVPDNVILPDEFKAILSS</sequence>
<keyword evidence="2" id="KW-1185">Reference proteome</keyword>
<dbReference type="RefSeq" id="WP_207488855.1">
    <property type="nucleotide sequence ID" value="NZ_JADIJS010000002.1"/>
</dbReference>
<evidence type="ECO:0000313" key="2">
    <source>
        <dbReference type="Proteomes" id="UP000718278"/>
    </source>
</evidence>
<evidence type="ECO:0000313" key="1">
    <source>
        <dbReference type="EMBL" id="MBO1040389.1"/>
    </source>
</evidence>
<name>A0ABS3K0F1_9HYPH</name>
<dbReference type="EMBL" id="JADIJS010000002">
    <property type="protein sequence ID" value="MBO1040389.1"/>
    <property type="molecule type" value="Genomic_DNA"/>
</dbReference>
<organism evidence="1 2">
    <name type="scientific">Brucella pituitosa</name>
    <dbReference type="NCBI Taxonomy" id="571256"/>
    <lineage>
        <taxon>Bacteria</taxon>
        <taxon>Pseudomonadati</taxon>
        <taxon>Pseudomonadota</taxon>
        <taxon>Alphaproteobacteria</taxon>
        <taxon>Hyphomicrobiales</taxon>
        <taxon>Brucellaceae</taxon>
        <taxon>Brucella/Ochrobactrum group</taxon>
        <taxon>Brucella</taxon>
    </lineage>
</organism>
<accession>A0ABS3K0F1</accession>
<protein>
    <submittedName>
        <fullName evidence="1">Uncharacterized protein</fullName>
    </submittedName>
</protein>